<comment type="caution">
    <text evidence="2">The sequence shown here is derived from an EMBL/GenBank/DDBJ whole genome shotgun (WGS) entry which is preliminary data.</text>
</comment>
<keyword evidence="1" id="KW-1133">Transmembrane helix</keyword>
<reference evidence="2" key="1">
    <citation type="submission" date="2022-01" db="EMBL/GenBank/DDBJ databases">
        <authorList>
            <person name="Lagorce A."/>
        </authorList>
    </citation>
    <scope>NUCLEOTIDE SEQUENCE</scope>
    <source>
        <strain evidence="2">Th15_F1_A12</strain>
    </source>
</reference>
<accession>A0AAU9QXM0</accession>
<keyword evidence="1" id="KW-0472">Membrane</keyword>
<dbReference type="AlphaFoldDB" id="A0AAU9QXM0"/>
<keyword evidence="1" id="KW-0812">Transmembrane</keyword>
<evidence type="ECO:0000313" key="3">
    <source>
        <dbReference type="Proteomes" id="UP001295462"/>
    </source>
</evidence>
<name>A0AAU9QXM0_9VIBR</name>
<feature type="transmembrane region" description="Helical" evidence="1">
    <location>
        <begin position="66"/>
        <end position="85"/>
    </location>
</feature>
<feature type="transmembrane region" description="Helical" evidence="1">
    <location>
        <begin position="25"/>
        <end position="46"/>
    </location>
</feature>
<feature type="transmembrane region" description="Helical" evidence="1">
    <location>
        <begin position="92"/>
        <end position="109"/>
    </location>
</feature>
<dbReference type="EMBL" id="CAKMUD010000138">
    <property type="protein sequence ID" value="CAH1603822.1"/>
    <property type="molecule type" value="Genomic_DNA"/>
</dbReference>
<evidence type="ECO:0000313" key="2">
    <source>
        <dbReference type="EMBL" id="CAH1603822.1"/>
    </source>
</evidence>
<sequence length="110" mass="12477">MNILSNVFFSMRQLMEERGQSDPDLNARLLFSILFAVNLVGIKGLLELAFGGLPAIPSNIREYYKVYFVISIGLIFIFCPRIVGVDRRKKKGTGLAIFYLVFSIFLLPQL</sequence>
<organism evidence="2 3">
    <name type="scientific">Vibrio jasicida</name>
    <dbReference type="NCBI Taxonomy" id="766224"/>
    <lineage>
        <taxon>Bacteria</taxon>
        <taxon>Pseudomonadati</taxon>
        <taxon>Pseudomonadota</taxon>
        <taxon>Gammaproteobacteria</taxon>
        <taxon>Vibrionales</taxon>
        <taxon>Vibrionaceae</taxon>
        <taxon>Vibrio</taxon>
    </lineage>
</organism>
<dbReference type="Proteomes" id="UP001295462">
    <property type="component" value="Unassembled WGS sequence"/>
</dbReference>
<gene>
    <name evidence="2" type="ORF">THF1A12_80200</name>
</gene>
<proteinExistence type="predicted"/>
<protein>
    <submittedName>
        <fullName evidence="2">Uncharacterized protein</fullName>
    </submittedName>
</protein>
<evidence type="ECO:0000256" key="1">
    <source>
        <dbReference type="SAM" id="Phobius"/>
    </source>
</evidence>